<dbReference type="EMBL" id="JAUPFM010000001">
    <property type="protein sequence ID" value="KAK2863497.1"/>
    <property type="molecule type" value="Genomic_DNA"/>
</dbReference>
<dbReference type="Proteomes" id="UP001187415">
    <property type="component" value="Unassembled WGS sequence"/>
</dbReference>
<gene>
    <name evidence="1" type="ORF">Q5P01_003030</name>
</gene>
<dbReference type="AlphaFoldDB" id="A0AA88NNQ3"/>
<dbReference type="Gene3D" id="2.60.40.10">
    <property type="entry name" value="Immunoglobulins"/>
    <property type="match status" value="1"/>
</dbReference>
<evidence type="ECO:0000313" key="2">
    <source>
        <dbReference type="Proteomes" id="UP001187415"/>
    </source>
</evidence>
<name>A0AA88NNQ3_CHASR</name>
<protein>
    <recommendedName>
        <fullName evidence="3">Immunoglobulin V-set domain-containing protein</fullName>
    </recommendedName>
</protein>
<accession>A0AA88NNQ3</accession>
<evidence type="ECO:0008006" key="3">
    <source>
        <dbReference type="Google" id="ProtNLM"/>
    </source>
</evidence>
<dbReference type="SUPFAM" id="SSF48726">
    <property type="entry name" value="Immunoglobulin"/>
    <property type="match status" value="1"/>
</dbReference>
<keyword evidence="2" id="KW-1185">Reference proteome</keyword>
<proteinExistence type="predicted"/>
<comment type="caution">
    <text evidence="1">The sequence shown here is derived from an EMBL/GenBank/DDBJ whole genome shotgun (WGS) entry which is preliminary data.</text>
</comment>
<dbReference type="InterPro" id="IPR036179">
    <property type="entry name" value="Ig-like_dom_sf"/>
</dbReference>
<sequence>MKSFAGVQTVQALCGNDATLSFRAPSNMTVLSAVVKIRDHDKYVYYCKDEHPINPLHQEPDLRGRVELANGLTCKMSLNSFDVILKNVTLNDTNTYECFFVDSEGKKSNDTLFLSVKNKGVALWILVRPTAVGVWINRKCRGQQMNPGSSTEDCDDAADVFA</sequence>
<reference evidence="1" key="1">
    <citation type="submission" date="2023-07" db="EMBL/GenBank/DDBJ databases">
        <title>Chromosome-level Genome Assembly of Striped Snakehead (Channa striata).</title>
        <authorList>
            <person name="Liu H."/>
        </authorList>
    </citation>
    <scope>NUCLEOTIDE SEQUENCE</scope>
    <source>
        <strain evidence="1">Gz</strain>
        <tissue evidence="1">Muscle</tissue>
    </source>
</reference>
<evidence type="ECO:0000313" key="1">
    <source>
        <dbReference type="EMBL" id="KAK2863497.1"/>
    </source>
</evidence>
<dbReference type="InterPro" id="IPR013783">
    <property type="entry name" value="Ig-like_fold"/>
</dbReference>
<organism evidence="1 2">
    <name type="scientific">Channa striata</name>
    <name type="common">Snakehead murrel</name>
    <name type="synonym">Ophicephalus striatus</name>
    <dbReference type="NCBI Taxonomy" id="64152"/>
    <lineage>
        <taxon>Eukaryota</taxon>
        <taxon>Metazoa</taxon>
        <taxon>Chordata</taxon>
        <taxon>Craniata</taxon>
        <taxon>Vertebrata</taxon>
        <taxon>Euteleostomi</taxon>
        <taxon>Actinopterygii</taxon>
        <taxon>Neopterygii</taxon>
        <taxon>Teleostei</taxon>
        <taxon>Neoteleostei</taxon>
        <taxon>Acanthomorphata</taxon>
        <taxon>Anabantaria</taxon>
        <taxon>Anabantiformes</taxon>
        <taxon>Channoidei</taxon>
        <taxon>Channidae</taxon>
        <taxon>Channa</taxon>
    </lineage>
</organism>